<dbReference type="GeneID" id="112552221"/>
<protein>
    <submittedName>
        <fullName evidence="2">Uncharacterized protein LOC112552221</fullName>
    </submittedName>
</protein>
<gene>
    <name evidence="2" type="primary">LOC112552221</name>
</gene>
<dbReference type="RefSeq" id="XP_025072898.1">
    <property type="nucleotide sequence ID" value="XM_025217113.1"/>
</dbReference>
<organism evidence="1 2">
    <name type="scientific">Pogonomyrmex barbatus</name>
    <name type="common">red harvester ant</name>
    <dbReference type="NCBI Taxonomy" id="144034"/>
    <lineage>
        <taxon>Eukaryota</taxon>
        <taxon>Metazoa</taxon>
        <taxon>Ecdysozoa</taxon>
        <taxon>Arthropoda</taxon>
        <taxon>Hexapoda</taxon>
        <taxon>Insecta</taxon>
        <taxon>Pterygota</taxon>
        <taxon>Neoptera</taxon>
        <taxon>Endopterygota</taxon>
        <taxon>Hymenoptera</taxon>
        <taxon>Apocrita</taxon>
        <taxon>Aculeata</taxon>
        <taxon>Formicoidea</taxon>
        <taxon>Formicidae</taxon>
        <taxon>Myrmicinae</taxon>
        <taxon>Pogonomyrmex</taxon>
    </lineage>
</organism>
<dbReference type="OrthoDB" id="6617263at2759"/>
<feature type="non-terminal residue" evidence="2">
    <location>
        <position position="1"/>
    </location>
</feature>
<proteinExistence type="predicted"/>
<dbReference type="AlphaFoldDB" id="A0A8N1S4F1"/>
<evidence type="ECO:0000313" key="2">
    <source>
        <dbReference type="RefSeq" id="XP_025072898.1"/>
    </source>
</evidence>
<reference evidence="2" key="1">
    <citation type="submission" date="2025-08" db="UniProtKB">
        <authorList>
            <consortium name="RefSeq"/>
        </authorList>
    </citation>
    <scope>IDENTIFICATION</scope>
</reference>
<name>A0A8N1S4F1_9HYME</name>
<dbReference type="Proteomes" id="UP000504615">
    <property type="component" value="Unplaced"/>
</dbReference>
<accession>A0A8N1S4F1</accession>
<keyword evidence="1" id="KW-1185">Reference proteome</keyword>
<sequence length="944" mass="111167">KGARATSTRIAAYTARETAVKKKNHSEDIASALKCEDSTIINRALKASWFFDGSYKEILDVTYFCKQLFPYVSLNTRTRIIAELSHRLSGKDPVFAHDLFIDVESIYGLQTAYPLIIACDEAFVYKTIVEKELVLPTGIVKKIFRKNPDLVVRFLKLLKPCESDTTERSPFAIGIDRYKTFLPKLIKKHLDAFIELCEIHETHLPNISLSKTCTEIFRTKALQHLLEKPLTYIHMLPLGQINDLMEHIFPKLLPEKMSSFDTDSALKYLEHYPLTERYDLLRKTYKNKYNADLLDQTKNVTPALLRLLPTEERIKEARIKIEKENLEKFHFESKIYYEDTTNYETAWICYLATDEAIPAIKEKINKSSYETDRAGLICQMIYTCKINEDFQALFDTLMYFLNRHRNESNWVFQKMFSILLQLYDVAFQFDEKLMSLTWEIARIPYIKEEYILYDIFEAIIHFRLKFNKPIVELLDMFIKQNIFNILQKYPVHERQCLLTFADIIKDKYSNDKDLLCQFVTSIYDFNERCKKSRINIKQIRITDYPWLENFLFEELTSCRQSYCDVKDILQKYEPELYHSWFPGSIVNIKSGEALRLLKRDSQKILDIWEKYLDNCRENCNYVKVQRFVRHMRWYKDLPIKFVENCLSNYSINTNEKSKNIPILAILLHGDTVTKLIEPLIPTETTVDTNHPDAKDNYQLVNYLPLSMRLSNPPVPLNLVAKLCVGDYLSVALKTLINVSRRTCVPEVISTAQKLMNMRVSTRKHGIRLMYLVASMRELKSFLQNTWATETHHSVRQVLFNTIQKFFLMNPNPETWSLYYQTTLTMNLDDEALLSEMKLFSDIPNEYIVKYLNLWFKAINNLHEMGMDVQRTNKYIANCLETLTISISNLLPEEFTENILQKFLFHSNTDVSNAARCFTISYIFQRIRIHIQHVSKYSLIFFTKQ</sequence>
<evidence type="ECO:0000313" key="1">
    <source>
        <dbReference type="Proteomes" id="UP000504615"/>
    </source>
</evidence>